<keyword evidence="4" id="KW-1185">Reference proteome</keyword>
<reference evidence="3" key="1">
    <citation type="submission" date="2011-10" db="EMBL/GenBank/DDBJ databases">
        <authorList>
            <person name="Genoscope - CEA"/>
        </authorList>
    </citation>
    <scope>NUCLEOTIDE SEQUENCE</scope>
</reference>
<reference evidence="4" key="2">
    <citation type="journal article" date="2012" name="G3 (Bethesda)">
        <title>Pichia sorbitophila, an interspecies yeast hybrid reveals early steps of genome resolution following polyploidization.</title>
        <authorList>
            <person name="Leh Louis V."/>
            <person name="Despons L."/>
            <person name="Friedrich A."/>
            <person name="Martin T."/>
            <person name="Durrens P."/>
            <person name="Casaregola S."/>
            <person name="Neuveglise C."/>
            <person name="Fairhead C."/>
            <person name="Marck C."/>
            <person name="Cruz J.A."/>
            <person name="Straub M.L."/>
            <person name="Kugler V."/>
            <person name="Sacerdot C."/>
            <person name="Uzunov Z."/>
            <person name="Thierry A."/>
            <person name="Weiss S."/>
            <person name="Bleykasten C."/>
            <person name="De Montigny J."/>
            <person name="Jacques N."/>
            <person name="Jung P."/>
            <person name="Lemaire M."/>
            <person name="Mallet S."/>
            <person name="Morel G."/>
            <person name="Richard G.F."/>
            <person name="Sarkar A."/>
            <person name="Savel G."/>
            <person name="Schacherer J."/>
            <person name="Seret M.L."/>
            <person name="Talla E."/>
            <person name="Samson G."/>
            <person name="Jubin C."/>
            <person name="Poulain J."/>
            <person name="Vacherie B."/>
            <person name="Barbe V."/>
            <person name="Pelletier E."/>
            <person name="Sherman D.J."/>
            <person name="Westhof E."/>
            <person name="Weissenbach J."/>
            <person name="Baret P.V."/>
            <person name="Wincker P."/>
            <person name="Gaillardin C."/>
            <person name="Dujon B."/>
            <person name="Souciet J.L."/>
        </authorList>
    </citation>
    <scope>NUCLEOTIDE SEQUENCE [LARGE SCALE GENOMIC DNA]</scope>
    <source>
        <strain evidence="4">ATCC MYA-4447 / BCRC 22081 / CBS 7064 / NBRC 10061 / NRRL Y-12695</strain>
    </source>
</reference>
<dbReference type="HOGENOM" id="CLU_1027164_0_0_1"/>
<dbReference type="Proteomes" id="UP000005222">
    <property type="component" value="Chromosome K"/>
</dbReference>
<dbReference type="OrthoDB" id="4097087at2759"/>
<evidence type="ECO:0000313" key="4">
    <source>
        <dbReference type="Proteomes" id="UP000005222"/>
    </source>
</evidence>
<feature type="region of interest" description="Disordered" evidence="1">
    <location>
        <begin position="47"/>
        <end position="71"/>
    </location>
</feature>
<dbReference type="AlphaFoldDB" id="G8Y591"/>
<dbReference type="Proteomes" id="UP000005222">
    <property type="component" value="Chromosome L"/>
</dbReference>
<dbReference type="eggNOG" id="ENOG502RQHY">
    <property type="taxonomic scope" value="Eukaryota"/>
</dbReference>
<evidence type="ECO:0000256" key="1">
    <source>
        <dbReference type="SAM" id="MobiDB-lite"/>
    </source>
</evidence>
<name>G8Y591_PICSO</name>
<dbReference type="STRING" id="559304.G8Y591"/>
<protein>
    <submittedName>
        <fullName evidence="3">Piso0_004358 protein</fullName>
    </submittedName>
</protein>
<accession>G8Y591</accession>
<evidence type="ECO:0000313" key="2">
    <source>
        <dbReference type="EMBL" id="CCE83771.1"/>
    </source>
</evidence>
<evidence type="ECO:0000313" key="3">
    <source>
        <dbReference type="EMBL" id="CCE84802.1"/>
    </source>
</evidence>
<dbReference type="EMBL" id="FO082049">
    <property type="protein sequence ID" value="CCE83771.1"/>
    <property type="molecule type" value="Genomic_DNA"/>
</dbReference>
<proteinExistence type="predicted"/>
<dbReference type="InParanoid" id="G8Y591"/>
<sequence>MNQHNAYYGTLSNLQTLSQVAVDVLSDSSSQESQATDFTLSSGIGCSSQSSVGSSPHFGAEQETERNSQTDKNAIDVEGEAEFATLASTLLKLKSRAENTSGQALTSHKYEDNSFAKMTCKRAKLRHEKMMSQGRPFSKSLKVRLVMHKSTQEAFCFLNSSRGFKEKGPKDILGAATNVKTKSQPIVRDFCYNSSFSDKNMFEAICEQFEINSFNFLKVTRNGSINPIEVSVLSEDPDRVTPKWVKSKVCFPRYKANMKIHLVSSRISNSH</sequence>
<organism evidence="3 4">
    <name type="scientific">Pichia sorbitophila (strain ATCC MYA-4447 / BCRC 22081 / CBS 7064 / NBRC 10061 / NRRL Y-12695)</name>
    <name type="common">Hybrid yeast</name>
    <dbReference type="NCBI Taxonomy" id="559304"/>
    <lineage>
        <taxon>Eukaryota</taxon>
        <taxon>Fungi</taxon>
        <taxon>Dikarya</taxon>
        <taxon>Ascomycota</taxon>
        <taxon>Saccharomycotina</taxon>
        <taxon>Pichiomycetes</taxon>
        <taxon>Debaryomycetaceae</taxon>
        <taxon>Millerozyma</taxon>
    </lineage>
</organism>
<dbReference type="EMBL" id="FO082048">
    <property type="protein sequence ID" value="CCE84802.1"/>
    <property type="molecule type" value="Genomic_DNA"/>
</dbReference>
<gene>
    <name evidence="3" type="primary">Piso0_004358</name>
    <name evidence="2" type="ORF">GNLVRS01_PISO0K15124g</name>
    <name evidence="3" type="ORF">GNLVRS01_PISO0L15125g</name>
</gene>